<proteinExistence type="inferred from homology"/>
<organism evidence="7 8">
    <name type="scientific">Comamonas aquatica DA1877</name>
    <dbReference type="NCBI Taxonomy" id="1457173"/>
    <lineage>
        <taxon>Bacteria</taxon>
        <taxon>Pseudomonadati</taxon>
        <taxon>Pseudomonadota</taxon>
        <taxon>Betaproteobacteria</taxon>
        <taxon>Burkholderiales</taxon>
        <taxon>Comamonadaceae</taxon>
        <taxon>Comamonas</taxon>
    </lineage>
</organism>
<dbReference type="GO" id="GO:0003677">
    <property type="term" value="F:DNA binding"/>
    <property type="evidence" value="ECO:0007669"/>
    <property type="project" value="UniProtKB-KW"/>
</dbReference>
<dbReference type="Gene3D" id="3.30.160.390">
    <property type="entry name" value="Integrase, DNA-binding domain"/>
    <property type="match status" value="1"/>
</dbReference>
<accession>A0A014NHA9</accession>
<name>A0A014NHA9_9BURK</name>
<dbReference type="Gene3D" id="1.10.443.10">
    <property type="entry name" value="Intergrase catalytic core"/>
    <property type="match status" value="1"/>
</dbReference>
<dbReference type="InterPro" id="IPR013762">
    <property type="entry name" value="Integrase-like_cat_sf"/>
</dbReference>
<dbReference type="Pfam" id="PF13356">
    <property type="entry name" value="Arm-DNA-bind_3"/>
    <property type="match status" value="1"/>
</dbReference>
<dbReference type="PATRIC" id="fig|1457173.3.peg.3383"/>
<keyword evidence="8" id="KW-1185">Reference proteome</keyword>
<dbReference type="InterPro" id="IPR011010">
    <property type="entry name" value="DNA_brk_join_enz"/>
</dbReference>
<dbReference type="InterPro" id="IPR025166">
    <property type="entry name" value="Integrase_DNA_bind_dom"/>
</dbReference>
<dbReference type="InterPro" id="IPR050808">
    <property type="entry name" value="Phage_Integrase"/>
</dbReference>
<evidence type="ECO:0000313" key="7">
    <source>
        <dbReference type="EMBL" id="EXU78793.1"/>
    </source>
</evidence>
<evidence type="ECO:0000256" key="1">
    <source>
        <dbReference type="ARBA" id="ARBA00008857"/>
    </source>
</evidence>
<feature type="domain" description="Tyr recombinase" evidence="5">
    <location>
        <begin position="224"/>
        <end position="410"/>
    </location>
</feature>
<dbReference type="GO" id="GO:0006310">
    <property type="term" value="P:DNA recombination"/>
    <property type="evidence" value="ECO:0007669"/>
    <property type="project" value="UniProtKB-KW"/>
</dbReference>
<dbReference type="PANTHER" id="PTHR30629:SF2">
    <property type="entry name" value="PROPHAGE INTEGRASE INTS-RELATED"/>
    <property type="match status" value="1"/>
</dbReference>
<evidence type="ECO:0000313" key="8">
    <source>
        <dbReference type="Proteomes" id="UP000020766"/>
    </source>
</evidence>
<keyword evidence="3" id="KW-0238">DNA-binding</keyword>
<evidence type="ECO:0000259" key="6">
    <source>
        <dbReference type="Pfam" id="PF13356"/>
    </source>
</evidence>
<dbReference type="GO" id="GO:0015074">
    <property type="term" value="P:DNA integration"/>
    <property type="evidence" value="ECO:0007669"/>
    <property type="project" value="UniProtKB-KW"/>
</dbReference>
<dbReference type="InterPro" id="IPR010998">
    <property type="entry name" value="Integrase_recombinase_N"/>
</dbReference>
<dbReference type="InterPro" id="IPR002104">
    <property type="entry name" value="Integrase_catalytic"/>
</dbReference>
<keyword evidence="4" id="KW-0233">DNA recombination</keyword>
<keyword evidence="7" id="KW-0378">Hydrolase</keyword>
<dbReference type="AlphaFoldDB" id="A0A014NHA9"/>
<reference evidence="7 8" key="1">
    <citation type="submission" date="2014-01" db="EMBL/GenBank/DDBJ databases">
        <title>Interspecies Systems Biology Uncovers Metabolites Affecting C. elegans Gene Expression and Life History Traits.</title>
        <authorList>
            <person name="Watson E."/>
            <person name="Macneil L.T."/>
            <person name="Ritter A.D."/>
            <person name="Yilmaz L.S."/>
            <person name="Rosebrock A.P."/>
            <person name="Caudy A.A."/>
            <person name="Walhout A.J."/>
        </authorList>
    </citation>
    <scope>NUCLEOTIDE SEQUENCE [LARGE SCALE GENOMIC DNA]</scope>
    <source>
        <strain evidence="7 8">DA1877</strain>
    </source>
</reference>
<comment type="similarity">
    <text evidence="1">Belongs to the 'phage' integrase family.</text>
</comment>
<dbReference type="SUPFAM" id="SSF56349">
    <property type="entry name" value="DNA breaking-rejoining enzymes"/>
    <property type="match status" value="1"/>
</dbReference>
<dbReference type="Gene3D" id="1.10.150.130">
    <property type="match status" value="1"/>
</dbReference>
<sequence>MVVVFDARKAKALKAGEHIIVDEAPGLRLVASNTRMTWTYRYKNDEGRMKQVAMGHWPAMSYAAALGKWDELRQQRSAGQDLTKEKKLASAKVRSTRSRAADQYLVANLLDEYLEGHVKRNRKPKGYAETARLLSQLYTAPIRGLPPAAVKRVHAFELLETLGARAPVLANTLRTELGAAWEYALDAGRIPQETPNWWRQILRGKLRSRGQIVNGTHQGRVRRVLDAQEMATLIKFLPNFSQLIDDLLTMYIWTGARGAEIVQMEAREVGQEADGWWWTVPREKLKTGRHDLAVDFRVPLVGRALTVVQRRLALYQKGYLFPSQNANARSPHVEQKIIGVATYWVRPETCNERLPADRLKVLHLKPWAPHDLRRTVKTTLASMGCPEEVSEAVLGHMPPGIVGVYNRHTYDKERRLWLTMLAEHWDGLVRP</sequence>
<evidence type="ECO:0000256" key="3">
    <source>
        <dbReference type="ARBA" id="ARBA00023125"/>
    </source>
</evidence>
<protein>
    <submittedName>
        <fullName evidence="7">Alpha/beta hydrolase</fullName>
    </submittedName>
</protein>
<evidence type="ECO:0000256" key="4">
    <source>
        <dbReference type="ARBA" id="ARBA00023172"/>
    </source>
</evidence>
<evidence type="ECO:0000259" key="5">
    <source>
        <dbReference type="Pfam" id="PF00589"/>
    </source>
</evidence>
<comment type="caution">
    <text evidence="7">The sequence shown here is derived from an EMBL/GenBank/DDBJ whole genome shotgun (WGS) entry which is preliminary data.</text>
</comment>
<dbReference type="InterPro" id="IPR038488">
    <property type="entry name" value="Integrase_DNA-bd_sf"/>
</dbReference>
<dbReference type="Proteomes" id="UP000020766">
    <property type="component" value="Unassembled WGS sequence"/>
</dbReference>
<keyword evidence="2" id="KW-0229">DNA integration</keyword>
<evidence type="ECO:0000256" key="2">
    <source>
        <dbReference type="ARBA" id="ARBA00022908"/>
    </source>
</evidence>
<dbReference type="Pfam" id="PF00589">
    <property type="entry name" value="Phage_integrase"/>
    <property type="match status" value="1"/>
</dbReference>
<gene>
    <name evidence="7" type="ORF">AX13_09900</name>
</gene>
<dbReference type="GO" id="GO:0016787">
    <property type="term" value="F:hydrolase activity"/>
    <property type="evidence" value="ECO:0007669"/>
    <property type="project" value="UniProtKB-KW"/>
</dbReference>
<dbReference type="PANTHER" id="PTHR30629">
    <property type="entry name" value="PROPHAGE INTEGRASE"/>
    <property type="match status" value="1"/>
</dbReference>
<feature type="domain" description="Integrase DNA-binding" evidence="6">
    <location>
        <begin position="12"/>
        <end position="87"/>
    </location>
</feature>
<dbReference type="EMBL" id="JBOK01000027">
    <property type="protein sequence ID" value="EXU78793.1"/>
    <property type="molecule type" value="Genomic_DNA"/>
</dbReference>